<dbReference type="InterPro" id="IPR000792">
    <property type="entry name" value="Tscrpt_reg_LuxR_C"/>
</dbReference>
<dbReference type="InterPro" id="IPR005143">
    <property type="entry name" value="TF_LuxR_autoind-bd_dom"/>
</dbReference>
<accession>A0AB74D9N5</accession>
<evidence type="ECO:0000259" key="4">
    <source>
        <dbReference type="PROSITE" id="PS50043"/>
    </source>
</evidence>
<keyword evidence="1" id="KW-0805">Transcription regulation</keyword>
<evidence type="ECO:0000256" key="1">
    <source>
        <dbReference type="ARBA" id="ARBA00023015"/>
    </source>
</evidence>
<evidence type="ECO:0000313" key="5">
    <source>
        <dbReference type="EMBL" id="RQP76114.1"/>
    </source>
</evidence>
<dbReference type="InterPro" id="IPR016032">
    <property type="entry name" value="Sig_transdc_resp-reg_C-effctor"/>
</dbReference>
<evidence type="ECO:0000256" key="3">
    <source>
        <dbReference type="ARBA" id="ARBA00023163"/>
    </source>
</evidence>
<name>A0AB74D9N5_9BURK</name>
<dbReference type="Pfam" id="PF03472">
    <property type="entry name" value="Autoind_bind"/>
    <property type="match status" value="1"/>
</dbReference>
<organism evidence="5 6">
    <name type="scientific">Burkholderia ubonensis</name>
    <dbReference type="NCBI Taxonomy" id="101571"/>
    <lineage>
        <taxon>Bacteria</taxon>
        <taxon>Pseudomonadati</taxon>
        <taxon>Pseudomonadota</taxon>
        <taxon>Betaproteobacteria</taxon>
        <taxon>Burkholderiales</taxon>
        <taxon>Burkholderiaceae</taxon>
        <taxon>Burkholderia</taxon>
        <taxon>Burkholderia cepacia complex</taxon>
    </lineage>
</organism>
<gene>
    <name evidence="5" type="ORF">DF015_19645</name>
</gene>
<dbReference type="PANTHER" id="PTHR44688">
    <property type="entry name" value="DNA-BINDING TRANSCRIPTIONAL ACTIVATOR DEVR_DOSR"/>
    <property type="match status" value="1"/>
</dbReference>
<feature type="domain" description="HTH luxR-type" evidence="4">
    <location>
        <begin position="171"/>
        <end position="236"/>
    </location>
</feature>
<dbReference type="PRINTS" id="PR00038">
    <property type="entry name" value="HTHLUXR"/>
</dbReference>
<dbReference type="Proteomes" id="UP000273734">
    <property type="component" value="Unassembled WGS sequence"/>
</dbReference>
<dbReference type="SUPFAM" id="SSF75516">
    <property type="entry name" value="Pheromone-binding domain of LuxR-like quorum-sensing transcription factors"/>
    <property type="match status" value="1"/>
</dbReference>
<sequence length="254" mass="28378">MARELIDRSSFLNTETDVHDAIRSIADGFDFDFALYAGIFSFGNDRCLTKVISNYPVAWQHKYDADGYINIDPVMEHCRSRLIPIVWSDAVCHSQQQRDFMEEARSHGLVSGISFPIHSRRGDVGVLSLARSRAITERNQNEPPTTSMMAHCALLAAFVHESVERIVKQKAGAPHASLTPRELECLKWVAAGKSTWAISLILGISEHGVLHHVRNIMRKFDVQTRHLAVLKAIACGIVSSPLILEYNDKGDEPC</sequence>
<keyword evidence="2" id="KW-0238">DNA-binding</keyword>
<dbReference type="CDD" id="cd06170">
    <property type="entry name" value="LuxR_C_like"/>
    <property type="match status" value="1"/>
</dbReference>
<protein>
    <submittedName>
        <fullName evidence="5">LuxR family transcriptional regulator</fullName>
    </submittedName>
</protein>
<dbReference type="InterPro" id="IPR036693">
    <property type="entry name" value="TF_LuxR_autoind-bd_dom_sf"/>
</dbReference>
<evidence type="ECO:0000313" key="6">
    <source>
        <dbReference type="Proteomes" id="UP000273734"/>
    </source>
</evidence>
<comment type="caution">
    <text evidence="5">The sequence shown here is derived from an EMBL/GenBank/DDBJ whole genome shotgun (WGS) entry which is preliminary data.</text>
</comment>
<dbReference type="EMBL" id="QTNY01000013">
    <property type="protein sequence ID" value="RQP76114.1"/>
    <property type="molecule type" value="Genomic_DNA"/>
</dbReference>
<dbReference type="Gene3D" id="3.30.450.80">
    <property type="entry name" value="Transcription factor LuxR-like, autoinducer-binding domain"/>
    <property type="match status" value="1"/>
</dbReference>
<dbReference type="InterPro" id="IPR036388">
    <property type="entry name" value="WH-like_DNA-bd_sf"/>
</dbReference>
<dbReference type="Pfam" id="PF00196">
    <property type="entry name" value="GerE"/>
    <property type="match status" value="1"/>
</dbReference>
<dbReference type="SUPFAM" id="SSF46894">
    <property type="entry name" value="C-terminal effector domain of the bipartite response regulators"/>
    <property type="match status" value="1"/>
</dbReference>
<dbReference type="Gene3D" id="1.10.10.10">
    <property type="entry name" value="Winged helix-like DNA-binding domain superfamily/Winged helix DNA-binding domain"/>
    <property type="match status" value="1"/>
</dbReference>
<keyword evidence="3" id="KW-0804">Transcription</keyword>
<dbReference type="GO" id="GO:0003677">
    <property type="term" value="F:DNA binding"/>
    <property type="evidence" value="ECO:0007669"/>
    <property type="project" value="UniProtKB-KW"/>
</dbReference>
<dbReference type="GO" id="GO:0006355">
    <property type="term" value="P:regulation of DNA-templated transcription"/>
    <property type="evidence" value="ECO:0007669"/>
    <property type="project" value="InterPro"/>
</dbReference>
<dbReference type="PANTHER" id="PTHR44688:SF16">
    <property type="entry name" value="DNA-BINDING TRANSCRIPTIONAL ACTIVATOR DEVR_DOSR"/>
    <property type="match status" value="1"/>
</dbReference>
<proteinExistence type="predicted"/>
<reference evidence="5 6" key="1">
    <citation type="submission" date="2018-08" db="EMBL/GenBank/DDBJ databases">
        <title>Comparative analysis of Burkholderia isolates from Puerto Rico.</title>
        <authorList>
            <person name="Hall C."/>
            <person name="Sahl J."/>
            <person name="Wagner D."/>
        </authorList>
    </citation>
    <scope>NUCLEOTIDE SEQUENCE [LARGE SCALE GENOMIC DNA]</scope>
    <source>
        <strain evidence="5 6">Bp8964</strain>
    </source>
</reference>
<dbReference type="PROSITE" id="PS50043">
    <property type="entry name" value="HTH_LUXR_2"/>
    <property type="match status" value="1"/>
</dbReference>
<dbReference type="SMART" id="SM00421">
    <property type="entry name" value="HTH_LUXR"/>
    <property type="match status" value="1"/>
</dbReference>
<evidence type="ECO:0000256" key="2">
    <source>
        <dbReference type="ARBA" id="ARBA00023125"/>
    </source>
</evidence>
<dbReference type="AlphaFoldDB" id="A0AB74D9N5"/>